<organism evidence="2 3">
    <name type="scientific">Plasmopara halstedii</name>
    <name type="common">Downy mildew of sunflower</name>
    <dbReference type="NCBI Taxonomy" id="4781"/>
    <lineage>
        <taxon>Eukaryota</taxon>
        <taxon>Sar</taxon>
        <taxon>Stramenopiles</taxon>
        <taxon>Oomycota</taxon>
        <taxon>Peronosporomycetes</taxon>
        <taxon>Peronosporales</taxon>
        <taxon>Peronosporaceae</taxon>
        <taxon>Plasmopara</taxon>
    </lineage>
</organism>
<evidence type="ECO:0000256" key="1">
    <source>
        <dbReference type="SAM" id="Phobius"/>
    </source>
</evidence>
<accession>A0A0N7L7Z6</accession>
<dbReference type="GeneID" id="36401334"/>
<evidence type="ECO:0000313" key="2">
    <source>
        <dbReference type="EMBL" id="CEG48459.1"/>
    </source>
</evidence>
<dbReference type="AlphaFoldDB" id="A0A0N7L7Z6"/>
<name>A0A0N7L7Z6_PLAHL</name>
<keyword evidence="3" id="KW-1185">Reference proteome</keyword>
<proteinExistence type="predicted"/>
<dbReference type="RefSeq" id="XP_024584828.1">
    <property type="nucleotide sequence ID" value="XM_024719539.1"/>
</dbReference>
<dbReference type="EMBL" id="CCYD01002939">
    <property type="protein sequence ID" value="CEG48459.1"/>
    <property type="molecule type" value="Genomic_DNA"/>
</dbReference>
<sequence length="188" mass="20441">MPVSDVGTQAVTAATIAVSRVPTDEPGQISEVMGITLRLSVSLEIKILSALVMLFLFLLFLILVLWDRYGKEIGELYTSPLGTNAQGQSTCDVKVHDVADEFSIYQNNGCVTLVLGRCSRRHLGVLRQRSLCCNLNCVSGWPNSTALKSGRITSSNALAMALRIESSCLRKTLVTTPTNDMMSTIEKT</sequence>
<evidence type="ECO:0000313" key="3">
    <source>
        <dbReference type="Proteomes" id="UP000054928"/>
    </source>
</evidence>
<protein>
    <submittedName>
        <fullName evidence="2">Uncharacterized protein</fullName>
    </submittedName>
</protein>
<keyword evidence="1" id="KW-1133">Transmembrane helix</keyword>
<keyword evidence="1" id="KW-0472">Membrane</keyword>
<keyword evidence="1" id="KW-0812">Transmembrane</keyword>
<dbReference type="OrthoDB" id="76324at2759"/>
<feature type="transmembrane region" description="Helical" evidence="1">
    <location>
        <begin position="47"/>
        <end position="66"/>
    </location>
</feature>
<dbReference type="Proteomes" id="UP000054928">
    <property type="component" value="Unassembled WGS sequence"/>
</dbReference>
<reference evidence="3" key="1">
    <citation type="submission" date="2014-09" db="EMBL/GenBank/DDBJ databases">
        <authorList>
            <person name="Sharma Rahul"/>
            <person name="Thines Marco"/>
        </authorList>
    </citation>
    <scope>NUCLEOTIDE SEQUENCE [LARGE SCALE GENOMIC DNA]</scope>
</reference>